<evidence type="ECO:0000313" key="1">
    <source>
        <dbReference type="EMBL" id="SMB96851.1"/>
    </source>
</evidence>
<dbReference type="RefSeq" id="WP_084665299.1">
    <property type="nucleotide sequence ID" value="NZ_LT838272.1"/>
</dbReference>
<organism evidence="1 2">
    <name type="scientific">Thermanaeromonas toyohensis ToBE</name>
    <dbReference type="NCBI Taxonomy" id="698762"/>
    <lineage>
        <taxon>Bacteria</taxon>
        <taxon>Bacillati</taxon>
        <taxon>Bacillota</taxon>
        <taxon>Clostridia</taxon>
        <taxon>Neomoorellales</taxon>
        <taxon>Neomoorellaceae</taxon>
        <taxon>Thermanaeromonas</taxon>
    </lineage>
</organism>
<dbReference type="STRING" id="698762.SAMN00808754_1689"/>
<evidence type="ECO:0000313" key="2">
    <source>
        <dbReference type="Proteomes" id="UP000192569"/>
    </source>
</evidence>
<gene>
    <name evidence="1" type="ORF">SAMN00808754_1689</name>
</gene>
<dbReference type="EMBL" id="LT838272">
    <property type="protein sequence ID" value="SMB96851.1"/>
    <property type="molecule type" value="Genomic_DNA"/>
</dbReference>
<keyword evidence="2" id="KW-1185">Reference proteome</keyword>
<protein>
    <submittedName>
        <fullName evidence="1">Uncharacterized protein</fullName>
    </submittedName>
</protein>
<name>A0A1W1VUS9_9FIRM</name>
<accession>A0A1W1VUS9</accession>
<reference evidence="1 2" key="1">
    <citation type="submission" date="2017-04" db="EMBL/GenBank/DDBJ databases">
        <authorList>
            <person name="Afonso C.L."/>
            <person name="Miller P.J."/>
            <person name="Scott M.A."/>
            <person name="Spackman E."/>
            <person name="Goraichik I."/>
            <person name="Dimitrov K.M."/>
            <person name="Suarez D.L."/>
            <person name="Swayne D.E."/>
        </authorList>
    </citation>
    <scope>NUCLEOTIDE SEQUENCE [LARGE SCALE GENOMIC DNA]</scope>
    <source>
        <strain evidence="1 2">ToBE</strain>
    </source>
</reference>
<proteinExistence type="predicted"/>
<dbReference type="AlphaFoldDB" id="A0A1W1VUS9"/>
<dbReference type="Proteomes" id="UP000192569">
    <property type="component" value="Chromosome I"/>
</dbReference>
<sequence>MSFDFWPILGYGLVVEPELLDLKKAAHLLRSYDLEPDETGIYEFMQILFDDVVPGLPPGPVHYLMYTSQGEMDDEVYLYLPPYLPWEVSEEYVRLTPEAVAQAIAGLLEPYLADGVRKEDIVARVGEIASVGGA</sequence>